<dbReference type="Proteomes" id="UP000824120">
    <property type="component" value="Chromosome 4"/>
</dbReference>
<sequence>CSTSFLSSETSTFIVVTSVVNPCPLSQIFTLAVRASMEARRGVNIVVMALSIIQGTSASMVPVIALGGYKATEELGAWEGLEVDVLEGSKAGVGKATSADKRSISTSGDVSTGASILKLASSRVYSAFMHRMSIDDMGVISTCLISSRGTPALRHNSVMST</sequence>
<evidence type="ECO:0000256" key="1">
    <source>
        <dbReference type="SAM" id="Phobius"/>
    </source>
</evidence>
<keyword evidence="1" id="KW-0812">Transmembrane</keyword>
<dbReference type="AlphaFoldDB" id="A0A9J5ZBJ9"/>
<feature type="transmembrane region" description="Helical" evidence="1">
    <location>
        <begin position="45"/>
        <end position="69"/>
    </location>
</feature>
<keyword evidence="1" id="KW-0472">Membrane</keyword>
<dbReference type="EMBL" id="JACXVP010000004">
    <property type="protein sequence ID" value="KAG5610355.1"/>
    <property type="molecule type" value="Genomic_DNA"/>
</dbReference>
<keyword evidence="1" id="KW-1133">Transmembrane helix</keyword>
<evidence type="ECO:0000313" key="3">
    <source>
        <dbReference type="Proteomes" id="UP000824120"/>
    </source>
</evidence>
<proteinExistence type="predicted"/>
<accession>A0A9J5ZBJ9</accession>
<keyword evidence="3" id="KW-1185">Reference proteome</keyword>
<feature type="non-terminal residue" evidence="2">
    <location>
        <position position="1"/>
    </location>
</feature>
<protein>
    <submittedName>
        <fullName evidence="2">Uncharacterized protein</fullName>
    </submittedName>
</protein>
<gene>
    <name evidence="2" type="ORF">H5410_021636</name>
</gene>
<name>A0A9J5ZBJ9_SOLCO</name>
<reference evidence="2 3" key="1">
    <citation type="submission" date="2020-09" db="EMBL/GenBank/DDBJ databases">
        <title>De no assembly of potato wild relative species, Solanum commersonii.</title>
        <authorList>
            <person name="Cho K."/>
        </authorList>
    </citation>
    <scope>NUCLEOTIDE SEQUENCE [LARGE SCALE GENOMIC DNA]</scope>
    <source>
        <strain evidence="2">LZ3.2</strain>
        <tissue evidence="2">Leaf</tissue>
    </source>
</reference>
<feature type="transmembrane region" description="Helical" evidence="1">
    <location>
        <begin position="12"/>
        <end position="33"/>
    </location>
</feature>
<evidence type="ECO:0000313" key="2">
    <source>
        <dbReference type="EMBL" id="KAG5610355.1"/>
    </source>
</evidence>
<organism evidence="2 3">
    <name type="scientific">Solanum commersonii</name>
    <name type="common">Commerson's wild potato</name>
    <name type="synonym">Commerson's nightshade</name>
    <dbReference type="NCBI Taxonomy" id="4109"/>
    <lineage>
        <taxon>Eukaryota</taxon>
        <taxon>Viridiplantae</taxon>
        <taxon>Streptophyta</taxon>
        <taxon>Embryophyta</taxon>
        <taxon>Tracheophyta</taxon>
        <taxon>Spermatophyta</taxon>
        <taxon>Magnoliopsida</taxon>
        <taxon>eudicotyledons</taxon>
        <taxon>Gunneridae</taxon>
        <taxon>Pentapetalae</taxon>
        <taxon>asterids</taxon>
        <taxon>lamiids</taxon>
        <taxon>Solanales</taxon>
        <taxon>Solanaceae</taxon>
        <taxon>Solanoideae</taxon>
        <taxon>Solaneae</taxon>
        <taxon>Solanum</taxon>
    </lineage>
</organism>
<comment type="caution">
    <text evidence="2">The sequence shown here is derived from an EMBL/GenBank/DDBJ whole genome shotgun (WGS) entry which is preliminary data.</text>
</comment>